<evidence type="ECO:0000313" key="5">
    <source>
        <dbReference type="EMBL" id="POR45551.1"/>
    </source>
</evidence>
<dbReference type="InterPro" id="IPR000595">
    <property type="entry name" value="cNMP-bd_dom"/>
</dbReference>
<evidence type="ECO:0000256" key="1">
    <source>
        <dbReference type="ARBA" id="ARBA00023015"/>
    </source>
</evidence>
<dbReference type="Proteomes" id="UP000236919">
    <property type="component" value="Unassembled WGS sequence"/>
</dbReference>
<dbReference type="SUPFAM" id="SSF46785">
    <property type="entry name" value="Winged helix' DNA-binding domain"/>
    <property type="match status" value="1"/>
</dbReference>
<dbReference type="InterPro" id="IPR018490">
    <property type="entry name" value="cNMP-bd_dom_sf"/>
</dbReference>
<dbReference type="OrthoDB" id="7584044at2"/>
<dbReference type="GO" id="GO:0003677">
    <property type="term" value="F:DNA binding"/>
    <property type="evidence" value="ECO:0007669"/>
    <property type="project" value="UniProtKB-KW"/>
</dbReference>
<accession>A0A2S4LSW9</accession>
<dbReference type="InterPro" id="IPR012318">
    <property type="entry name" value="HTH_CRP"/>
</dbReference>
<dbReference type="InterPro" id="IPR036388">
    <property type="entry name" value="WH-like_DNA-bd_sf"/>
</dbReference>
<dbReference type="EMBL" id="PQFZ01000032">
    <property type="protein sequence ID" value="POR45551.1"/>
    <property type="molecule type" value="Genomic_DNA"/>
</dbReference>
<organism evidence="5 6">
    <name type="scientific">Bosea psychrotolerans</name>
    <dbReference type="NCBI Taxonomy" id="1871628"/>
    <lineage>
        <taxon>Bacteria</taxon>
        <taxon>Pseudomonadati</taxon>
        <taxon>Pseudomonadota</taxon>
        <taxon>Alphaproteobacteria</taxon>
        <taxon>Hyphomicrobiales</taxon>
        <taxon>Boseaceae</taxon>
        <taxon>Bosea</taxon>
    </lineage>
</organism>
<dbReference type="Gene3D" id="2.60.120.10">
    <property type="entry name" value="Jelly Rolls"/>
    <property type="match status" value="1"/>
</dbReference>
<dbReference type="Gene3D" id="1.10.10.10">
    <property type="entry name" value="Winged helix-like DNA-binding domain superfamily/Winged helix DNA-binding domain"/>
    <property type="match status" value="1"/>
</dbReference>
<dbReference type="InterPro" id="IPR036390">
    <property type="entry name" value="WH_DNA-bd_sf"/>
</dbReference>
<evidence type="ECO:0000256" key="2">
    <source>
        <dbReference type="ARBA" id="ARBA00023125"/>
    </source>
</evidence>
<keyword evidence="6" id="KW-1185">Reference proteome</keyword>
<keyword evidence="3" id="KW-0804">Transcription</keyword>
<dbReference type="CDD" id="cd00038">
    <property type="entry name" value="CAP_ED"/>
    <property type="match status" value="1"/>
</dbReference>
<dbReference type="AlphaFoldDB" id="A0A2S4LSW9"/>
<dbReference type="Pfam" id="PF13545">
    <property type="entry name" value="HTH_Crp_2"/>
    <property type="match status" value="1"/>
</dbReference>
<dbReference type="SMART" id="SM00419">
    <property type="entry name" value="HTH_CRP"/>
    <property type="match status" value="1"/>
</dbReference>
<dbReference type="InterPro" id="IPR014710">
    <property type="entry name" value="RmlC-like_jellyroll"/>
</dbReference>
<sequence length="249" mass="27609">MAYRSTDALAPLVVRLRAVVHLTDKEAEIIRALPFTVREVKAGWEIVREGDRPSQSCLILDGVSCRFKIVGDGGRQIVSVHIPGDLPDLQSFHLKTMDHNLATLTPSRIGLIPHSAIHHLMMSSPRMANILAREGLIDGSIFREWICNIGRRPALTRVAHFLCEIFVRYRLIGANDGMTIPFAFTQTELADAQGTSTVHINRVLKVLKTDGMISIAGKALTVHDWEKLQETGDFDARYLHLSEAEAAAV</sequence>
<dbReference type="Pfam" id="PF00027">
    <property type="entry name" value="cNMP_binding"/>
    <property type="match status" value="1"/>
</dbReference>
<dbReference type="SUPFAM" id="SSF51206">
    <property type="entry name" value="cAMP-binding domain-like"/>
    <property type="match status" value="1"/>
</dbReference>
<protein>
    <submittedName>
        <fullName evidence="5">CRP-like cAMP-binding protein</fullName>
    </submittedName>
</protein>
<evidence type="ECO:0000259" key="4">
    <source>
        <dbReference type="PROSITE" id="PS51063"/>
    </source>
</evidence>
<dbReference type="GO" id="GO:0006355">
    <property type="term" value="P:regulation of DNA-templated transcription"/>
    <property type="evidence" value="ECO:0007669"/>
    <property type="project" value="InterPro"/>
</dbReference>
<feature type="domain" description="HTH crp-type" evidence="4">
    <location>
        <begin position="152"/>
        <end position="226"/>
    </location>
</feature>
<gene>
    <name evidence="5" type="ORF">CYD53_1329</name>
</gene>
<comment type="caution">
    <text evidence="5">The sequence shown here is derived from an EMBL/GenBank/DDBJ whole genome shotgun (WGS) entry which is preliminary data.</text>
</comment>
<evidence type="ECO:0000313" key="6">
    <source>
        <dbReference type="Proteomes" id="UP000236919"/>
    </source>
</evidence>
<name>A0A2S4LSW9_9HYPH</name>
<dbReference type="RefSeq" id="WP_103721448.1">
    <property type="nucleotide sequence ID" value="NZ_PQFZ01000032.1"/>
</dbReference>
<keyword evidence="1" id="KW-0805">Transcription regulation</keyword>
<dbReference type="PROSITE" id="PS51063">
    <property type="entry name" value="HTH_CRP_2"/>
    <property type="match status" value="1"/>
</dbReference>
<evidence type="ECO:0000256" key="3">
    <source>
        <dbReference type="ARBA" id="ARBA00023163"/>
    </source>
</evidence>
<proteinExistence type="predicted"/>
<keyword evidence="2" id="KW-0238">DNA-binding</keyword>
<reference evidence="5 6" key="1">
    <citation type="submission" date="2018-01" db="EMBL/GenBank/DDBJ databases">
        <title>Genomic Encyclopedia of Type Strains, Phase III (KMG-III): the genomes of soil and plant-associated and newly described type strains.</title>
        <authorList>
            <person name="Whitman W."/>
        </authorList>
    </citation>
    <scope>NUCLEOTIDE SEQUENCE [LARGE SCALE GENOMIC DNA]</scope>
    <source>
        <strain evidence="5 6">1131</strain>
    </source>
</reference>